<evidence type="ECO:0000313" key="6">
    <source>
        <dbReference type="EMBL" id="MBM7613516.1"/>
    </source>
</evidence>
<evidence type="ECO:0000313" key="7">
    <source>
        <dbReference type="Proteomes" id="UP001314796"/>
    </source>
</evidence>
<proteinExistence type="inferred from homology"/>
<dbReference type="InterPro" id="IPR047952">
    <property type="entry name" value="Transpos_IS4"/>
</dbReference>
<keyword evidence="4" id="KW-0233">DNA recombination</keyword>
<name>A0ABS2NKQ0_9FIRM</name>
<keyword evidence="7" id="KW-1185">Reference proteome</keyword>
<dbReference type="Gene3D" id="3.90.350.10">
    <property type="entry name" value="Transposase Inhibitor Protein From Tn5, Chain A, domain 1"/>
    <property type="match status" value="1"/>
</dbReference>
<gene>
    <name evidence="6" type="ORF">JOC73_000024</name>
</gene>
<accession>A0ABS2NKQ0</accession>
<dbReference type="RefSeq" id="WP_204399809.1">
    <property type="nucleotide sequence ID" value="NZ_JAFBEE010000001.1"/>
</dbReference>
<sequence>MANYSLSVKKKLMSIIDDMSSRKEEFVRNPYKDFTRNRKFLFDDIIKIILSMGGGSINRELMQYFNFNPDIATSSAFVQQRDKLLPKAFQFLLHQFTHSFRNDKTYQGYRLVAVDGSDLHIPHDPTNKQTYFQSTPNSKGFNLLHLNVMYDLCNKIYLDACVQPGRKQNEFKALNDMVDKSTLDDENVLIIADRGYESYNVFAHVERKGWKFLIRVKDINSKGIISSLALPEAGEFDQQVSRVLTRKQTNAIKARPDIYKFMPNNSTFDYLDSEQLYYPMTFRVVRVKIAENSYQTFITNLESEVFGLGEIREIYRMRWGVETSFRELKHTLGLTNLHSKKMECIIQEVFARMVMYNFCEIITLHVVIHQKSREHSYQVNFSMAMSICIHFFKTLENAHPPDVEALIQKYILPIRQGRTHPRKIKFRTFVSFNYRVA</sequence>
<evidence type="ECO:0000256" key="4">
    <source>
        <dbReference type="ARBA" id="ARBA00023172"/>
    </source>
</evidence>
<reference evidence="6 7" key="1">
    <citation type="submission" date="2021-01" db="EMBL/GenBank/DDBJ databases">
        <title>Genomic Encyclopedia of Type Strains, Phase IV (KMG-IV): sequencing the most valuable type-strain genomes for metagenomic binning, comparative biology and taxonomic classification.</title>
        <authorList>
            <person name="Goeker M."/>
        </authorList>
    </citation>
    <scope>NUCLEOTIDE SEQUENCE [LARGE SCALE GENOMIC DNA]</scope>
    <source>
        <strain evidence="6 7">DSM 25890</strain>
    </source>
</reference>
<keyword evidence="2" id="KW-0815">Transposition</keyword>
<keyword evidence="3" id="KW-0238">DNA-binding</keyword>
<feature type="domain" description="Transposase IS4-like" evidence="5">
    <location>
        <begin position="107"/>
        <end position="358"/>
    </location>
</feature>
<dbReference type="EMBL" id="JAFBEE010000001">
    <property type="protein sequence ID" value="MBM7613516.1"/>
    <property type="molecule type" value="Genomic_DNA"/>
</dbReference>
<dbReference type="PANTHER" id="PTHR33258">
    <property type="entry name" value="TRANSPOSASE INSL FOR INSERTION SEQUENCE ELEMENT IS186A-RELATED"/>
    <property type="match status" value="1"/>
</dbReference>
<evidence type="ECO:0000256" key="1">
    <source>
        <dbReference type="ARBA" id="ARBA00010075"/>
    </source>
</evidence>
<comment type="caution">
    <text evidence="6">The sequence shown here is derived from an EMBL/GenBank/DDBJ whole genome shotgun (WGS) entry which is preliminary data.</text>
</comment>
<dbReference type="InterPro" id="IPR002559">
    <property type="entry name" value="Transposase_11"/>
</dbReference>
<evidence type="ECO:0000256" key="2">
    <source>
        <dbReference type="ARBA" id="ARBA00022578"/>
    </source>
</evidence>
<comment type="similarity">
    <text evidence="1">Belongs to the transposase 11 family.</text>
</comment>
<dbReference type="PANTHER" id="PTHR33258:SF1">
    <property type="entry name" value="TRANSPOSASE INSL FOR INSERTION SEQUENCE ELEMENT IS186A-RELATED"/>
    <property type="match status" value="1"/>
</dbReference>
<dbReference type="InterPro" id="IPR012337">
    <property type="entry name" value="RNaseH-like_sf"/>
</dbReference>
<dbReference type="NCBIfam" id="NF033592">
    <property type="entry name" value="transpos_IS4_1"/>
    <property type="match status" value="1"/>
</dbReference>
<dbReference type="Pfam" id="PF01609">
    <property type="entry name" value="DDE_Tnp_1"/>
    <property type="match status" value="1"/>
</dbReference>
<evidence type="ECO:0000256" key="3">
    <source>
        <dbReference type="ARBA" id="ARBA00023125"/>
    </source>
</evidence>
<dbReference type="SUPFAM" id="SSF53098">
    <property type="entry name" value="Ribonuclease H-like"/>
    <property type="match status" value="1"/>
</dbReference>
<organism evidence="6 7">
    <name type="scientific">Alkaliphilus hydrothermalis</name>
    <dbReference type="NCBI Taxonomy" id="1482730"/>
    <lineage>
        <taxon>Bacteria</taxon>
        <taxon>Bacillati</taxon>
        <taxon>Bacillota</taxon>
        <taxon>Clostridia</taxon>
        <taxon>Peptostreptococcales</taxon>
        <taxon>Natronincolaceae</taxon>
        <taxon>Alkaliphilus</taxon>
    </lineage>
</organism>
<protein>
    <recommendedName>
        <fullName evidence="5">Transposase IS4-like domain-containing protein</fullName>
    </recommendedName>
</protein>
<dbReference type="Proteomes" id="UP001314796">
    <property type="component" value="Unassembled WGS sequence"/>
</dbReference>
<evidence type="ECO:0000259" key="5">
    <source>
        <dbReference type="Pfam" id="PF01609"/>
    </source>
</evidence>